<protein>
    <recommendedName>
        <fullName evidence="4">MFS transporter</fullName>
    </recommendedName>
</protein>
<evidence type="ECO:0000313" key="2">
    <source>
        <dbReference type="EMBL" id="MFD2264275.1"/>
    </source>
</evidence>
<gene>
    <name evidence="2" type="ORF">ACFSM5_15335</name>
</gene>
<dbReference type="EMBL" id="JBHUIP010000013">
    <property type="protein sequence ID" value="MFD2264275.1"/>
    <property type="molecule type" value="Genomic_DNA"/>
</dbReference>
<comment type="caution">
    <text evidence="2">The sequence shown here is derived from an EMBL/GenBank/DDBJ whole genome shotgun (WGS) entry which is preliminary data.</text>
</comment>
<keyword evidence="1" id="KW-1133">Transmembrane helix</keyword>
<organism evidence="2 3">
    <name type="scientific">Lacibacterium aquatile</name>
    <dbReference type="NCBI Taxonomy" id="1168082"/>
    <lineage>
        <taxon>Bacteria</taxon>
        <taxon>Pseudomonadati</taxon>
        <taxon>Pseudomonadota</taxon>
        <taxon>Alphaproteobacteria</taxon>
        <taxon>Rhodospirillales</taxon>
        <taxon>Rhodospirillaceae</taxon>
    </lineage>
</organism>
<evidence type="ECO:0000256" key="1">
    <source>
        <dbReference type="SAM" id="Phobius"/>
    </source>
</evidence>
<keyword evidence="1" id="KW-0472">Membrane</keyword>
<keyword evidence="3" id="KW-1185">Reference proteome</keyword>
<dbReference type="RefSeq" id="WP_379877346.1">
    <property type="nucleotide sequence ID" value="NZ_JBHUIP010000013.1"/>
</dbReference>
<dbReference type="Proteomes" id="UP001597295">
    <property type="component" value="Unassembled WGS sequence"/>
</dbReference>
<feature type="transmembrane region" description="Helical" evidence="1">
    <location>
        <begin position="56"/>
        <end position="74"/>
    </location>
</feature>
<reference evidence="3" key="1">
    <citation type="journal article" date="2019" name="Int. J. Syst. Evol. Microbiol.">
        <title>The Global Catalogue of Microorganisms (GCM) 10K type strain sequencing project: providing services to taxonomists for standard genome sequencing and annotation.</title>
        <authorList>
            <consortium name="The Broad Institute Genomics Platform"/>
            <consortium name="The Broad Institute Genome Sequencing Center for Infectious Disease"/>
            <person name="Wu L."/>
            <person name="Ma J."/>
        </authorList>
    </citation>
    <scope>NUCLEOTIDE SEQUENCE [LARGE SCALE GENOMIC DNA]</scope>
    <source>
        <strain evidence="3">CGMCC 1.19062</strain>
    </source>
</reference>
<name>A0ABW5DTV5_9PROT</name>
<feature type="transmembrane region" description="Helical" evidence="1">
    <location>
        <begin position="86"/>
        <end position="110"/>
    </location>
</feature>
<sequence length="154" mass="16941">MATRVQQKKKRGSGGLIVWVLLPLIALVAFNSVLLLLIGMAPTLVALFIDKRPEKYAAYCVGGFNLCGAIPYLLKLILGGHNFQALAAILTNPVAWLVMYGAAGIGWAVFHYTPEIALRVAGLKERQQIAGMKKRQEQLVEEWGDEIVPLREDI</sequence>
<evidence type="ECO:0008006" key="4">
    <source>
        <dbReference type="Google" id="ProtNLM"/>
    </source>
</evidence>
<evidence type="ECO:0000313" key="3">
    <source>
        <dbReference type="Proteomes" id="UP001597295"/>
    </source>
</evidence>
<accession>A0ABW5DTV5</accession>
<feature type="transmembrane region" description="Helical" evidence="1">
    <location>
        <begin position="16"/>
        <end position="49"/>
    </location>
</feature>
<proteinExistence type="predicted"/>
<keyword evidence="1" id="KW-0812">Transmembrane</keyword>